<proteinExistence type="predicted"/>
<accession>A0ABM6GCJ0</accession>
<dbReference type="RefSeq" id="WP_012056421.1">
    <property type="nucleotide sequence ID" value="NZ_CP007389.1"/>
</dbReference>
<keyword evidence="2" id="KW-1185">Reference proteome</keyword>
<protein>
    <submittedName>
        <fullName evidence="1">Uncharacterized protein</fullName>
    </submittedName>
</protein>
<reference evidence="1 2" key="1">
    <citation type="submission" date="2014-02" db="EMBL/GenBank/DDBJ databases">
        <title>Diversity of Thermotogales isolates from hydrothermal vents.</title>
        <authorList>
            <person name="Haverkamp T.H.A."/>
            <person name="Lossouarn J."/>
            <person name="Geslin C."/>
            <person name="Nesbo C.L."/>
        </authorList>
    </citation>
    <scope>NUCLEOTIDE SEQUENCE [LARGE SCALE GENOMIC DNA]</scope>
    <source>
        <strain evidence="1 2">431</strain>
    </source>
</reference>
<gene>
    <name evidence="1" type="ORF">BW47_01005</name>
</gene>
<dbReference type="Proteomes" id="UP000185490">
    <property type="component" value="Chromosome"/>
</dbReference>
<sequence>MRILLSKSFLVDEFEPDIWVTTDFESFNVPYTIFFNGDIVFVHGRYKLLDVVLRNSKKIIKLDNYLVSVITGNQISIPENYLDEVDFFVLFDKTTFTSKYLLRKAQSMVASDISKTMVFSVLLFKDNPNYLRAIPEKGIVDDSMSYILFEEFERSEIS</sequence>
<name>A0ABM6GCJ0_9BACT</name>
<evidence type="ECO:0000313" key="1">
    <source>
        <dbReference type="EMBL" id="APT73257.1"/>
    </source>
</evidence>
<organism evidence="1 2">
    <name type="scientific">Thermosipho melanesiensis</name>
    <dbReference type="NCBI Taxonomy" id="46541"/>
    <lineage>
        <taxon>Bacteria</taxon>
        <taxon>Thermotogati</taxon>
        <taxon>Thermotogota</taxon>
        <taxon>Thermotogae</taxon>
        <taxon>Thermotogales</taxon>
        <taxon>Fervidobacteriaceae</taxon>
        <taxon>Thermosipho</taxon>
    </lineage>
</organism>
<dbReference type="EMBL" id="CP007389">
    <property type="protein sequence ID" value="APT73257.1"/>
    <property type="molecule type" value="Genomic_DNA"/>
</dbReference>
<evidence type="ECO:0000313" key="2">
    <source>
        <dbReference type="Proteomes" id="UP000185490"/>
    </source>
</evidence>